<dbReference type="PRINTS" id="PR00081">
    <property type="entry name" value="GDHRDH"/>
</dbReference>
<keyword evidence="2" id="KW-0560">Oxidoreductase</keyword>
<dbReference type="InterPro" id="IPR002347">
    <property type="entry name" value="SDR_fam"/>
</dbReference>
<gene>
    <name evidence="4" type="ORF">PX52LOC_07763</name>
</gene>
<dbReference type="CDD" id="cd05233">
    <property type="entry name" value="SDR_c"/>
    <property type="match status" value="1"/>
</dbReference>
<evidence type="ECO:0000256" key="1">
    <source>
        <dbReference type="ARBA" id="ARBA00006484"/>
    </source>
</evidence>
<dbReference type="InterPro" id="IPR036291">
    <property type="entry name" value="NAD(P)-bd_dom_sf"/>
</dbReference>
<keyword evidence="5" id="KW-1185">Reference proteome</keyword>
<dbReference type="Proteomes" id="UP000324974">
    <property type="component" value="Chromosome"/>
</dbReference>
<evidence type="ECO:0000256" key="3">
    <source>
        <dbReference type="RuleBase" id="RU000363"/>
    </source>
</evidence>
<dbReference type="KEGG" id="lrs:PX52LOC_07763"/>
<dbReference type="Pfam" id="PF00106">
    <property type="entry name" value="adh_short"/>
    <property type="match status" value="1"/>
</dbReference>
<name>A0A5C1AR22_9BACT</name>
<dbReference type="PRINTS" id="PR00080">
    <property type="entry name" value="SDRFAMILY"/>
</dbReference>
<dbReference type="AlphaFoldDB" id="A0A5C1AR22"/>
<protein>
    <submittedName>
        <fullName evidence="4">KR domain-containing protein</fullName>
    </submittedName>
</protein>
<dbReference type="PANTHER" id="PTHR44196:SF1">
    <property type="entry name" value="DEHYDROGENASE_REDUCTASE SDR FAMILY MEMBER 7B"/>
    <property type="match status" value="1"/>
</dbReference>
<evidence type="ECO:0000313" key="4">
    <source>
        <dbReference type="EMBL" id="QEL20657.1"/>
    </source>
</evidence>
<evidence type="ECO:0000313" key="5">
    <source>
        <dbReference type="Proteomes" id="UP000324974"/>
    </source>
</evidence>
<dbReference type="PANTHER" id="PTHR44196">
    <property type="entry name" value="DEHYDROGENASE/REDUCTASE SDR FAMILY MEMBER 7B"/>
    <property type="match status" value="1"/>
</dbReference>
<dbReference type="Gene3D" id="3.40.50.720">
    <property type="entry name" value="NAD(P)-binding Rossmann-like Domain"/>
    <property type="match status" value="1"/>
</dbReference>
<dbReference type="SUPFAM" id="SSF51735">
    <property type="entry name" value="NAD(P)-binding Rossmann-fold domains"/>
    <property type="match status" value="1"/>
</dbReference>
<evidence type="ECO:0000256" key="2">
    <source>
        <dbReference type="ARBA" id="ARBA00023002"/>
    </source>
</evidence>
<accession>A0A5C1AR22</accession>
<dbReference type="GO" id="GO:0016491">
    <property type="term" value="F:oxidoreductase activity"/>
    <property type="evidence" value="ECO:0007669"/>
    <property type="project" value="UniProtKB-KW"/>
</dbReference>
<sequence length="246" mass="26046">MTHAGQVREWVAAARRENGPVDVLINNAGVIQVGPLDEMREPDFQRSLETHFWAAYHAINEVLPEVKARRARRIVNIASVGGKVAVPHLMPYSVGKFALVGFSNGLRSGVRRHGVTVTTLCPGLMRTGSHVNAEFKGRHEEEYAWFALTNGLPGLSVSGESAARAILSACARGDAELVLGLPAKFIVAVQALFPNLTADAMAVTNRWLLPSPGGIGPATATGAESRGRLPAVATALTDRAAAAANE</sequence>
<comment type="similarity">
    <text evidence="1 3">Belongs to the short-chain dehydrogenases/reductases (SDR) family.</text>
</comment>
<dbReference type="GO" id="GO:0016020">
    <property type="term" value="C:membrane"/>
    <property type="evidence" value="ECO:0007669"/>
    <property type="project" value="TreeGrafter"/>
</dbReference>
<dbReference type="PROSITE" id="PS00061">
    <property type="entry name" value="ADH_SHORT"/>
    <property type="match status" value="1"/>
</dbReference>
<organism evidence="4 5">
    <name type="scientific">Limnoglobus roseus</name>
    <dbReference type="NCBI Taxonomy" id="2598579"/>
    <lineage>
        <taxon>Bacteria</taxon>
        <taxon>Pseudomonadati</taxon>
        <taxon>Planctomycetota</taxon>
        <taxon>Planctomycetia</taxon>
        <taxon>Gemmatales</taxon>
        <taxon>Gemmataceae</taxon>
        <taxon>Limnoglobus</taxon>
    </lineage>
</organism>
<dbReference type="EMBL" id="CP042425">
    <property type="protein sequence ID" value="QEL20657.1"/>
    <property type="molecule type" value="Genomic_DNA"/>
</dbReference>
<reference evidence="5" key="1">
    <citation type="submission" date="2019-08" db="EMBL/GenBank/DDBJ databases">
        <title>Limnoglobus roseus gen. nov., sp. nov., a novel freshwater planctomycete with a giant genome from the family Gemmataceae.</title>
        <authorList>
            <person name="Kulichevskaya I.S."/>
            <person name="Naumoff D.G."/>
            <person name="Miroshnikov K."/>
            <person name="Ivanova A."/>
            <person name="Philippov D.A."/>
            <person name="Hakobyan A."/>
            <person name="Rijpstra I.C."/>
            <person name="Sinninghe Damste J.S."/>
            <person name="Liesack W."/>
            <person name="Dedysh S.N."/>
        </authorList>
    </citation>
    <scope>NUCLEOTIDE SEQUENCE [LARGE SCALE GENOMIC DNA]</scope>
    <source>
        <strain evidence="5">PX52</strain>
    </source>
</reference>
<proteinExistence type="inferred from homology"/>
<dbReference type="InterPro" id="IPR020904">
    <property type="entry name" value="Sc_DH/Rdtase_CS"/>
</dbReference>